<evidence type="ECO:0000313" key="2">
    <source>
        <dbReference type="EMBL" id="CAB4222226.1"/>
    </source>
</evidence>
<dbReference type="EMBL" id="LR797014">
    <property type="protein sequence ID" value="CAB4180987.1"/>
    <property type="molecule type" value="Genomic_DNA"/>
</dbReference>
<sequence length="197" mass="20313">MTALVKAITALEATAGNFTVTATDIAGIQIGSHVSVAVPATPAYAVPTAAVTAVTAAPAPATTGGTVEFHHDGDTIAPVDVTGTLTVAVEWTTHTIIEKLLGYSPTGGDLTYLEYCTDAANGWAWARRQQAGYTGDQPSVVPDAQVQLGTSMYGMVLYRERGSVDSFSSFDGTPTASQFGSMGQINRLLGIGRSQVG</sequence>
<accession>A0A6J5QF40</accession>
<reference evidence="1" key="1">
    <citation type="submission" date="2020-05" db="EMBL/GenBank/DDBJ databases">
        <authorList>
            <person name="Chiriac C."/>
            <person name="Salcher M."/>
            <person name="Ghai R."/>
            <person name="Kavagutti S V."/>
        </authorList>
    </citation>
    <scope>NUCLEOTIDE SEQUENCE</scope>
</reference>
<gene>
    <name evidence="1" type="ORF">UFOVP1056_9</name>
    <name evidence="2" type="ORF">UFOVP1659_6</name>
</gene>
<protein>
    <submittedName>
        <fullName evidence="1">Uncharacterized protein</fullName>
    </submittedName>
</protein>
<dbReference type="EMBL" id="LR797516">
    <property type="protein sequence ID" value="CAB4222226.1"/>
    <property type="molecule type" value="Genomic_DNA"/>
</dbReference>
<name>A0A6J5QF40_9CAUD</name>
<organism evidence="1">
    <name type="scientific">uncultured Caudovirales phage</name>
    <dbReference type="NCBI Taxonomy" id="2100421"/>
    <lineage>
        <taxon>Viruses</taxon>
        <taxon>Duplodnaviria</taxon>
        <taxon>Heunggongvirae</taxon>
        <taxon>Uroviricota</taxon>
        <taxon>Caudoviricetes</taxon>
        <taxon>Peduoviridae</taxon>
        <taxon>Maltschvirus</taxon>
        <taxon>Maltschvirus maltsch</taxon>
    </lineage>
</organism>
<evidence type="ECO:0000313" key="1">
    <source>
        <dbReference type="EMBL" id="CAB4180987.1"/>
    </source>
</evidence>
<proteinExistence type="predicted"/>